<dbReference type="Proteomes" id="UP000717996">
    <property type="component" value="Unassembled WGS sequence"/>
</dbReference>
<dbReference type="EMBL" id="JAANIT010012010">
    <property type="protein sequence ID" value="KAG1522965.1"/>
    <property type="molecule type" value="Genomic_DNA"/>
</dbReference>
<evidence type="ECO:0000313" key="2">
    <source>
        <dbReference type="Proteomes" id="UP000717996"/>
    </source>
</evidence>
<protein>
    <submittedName>
        <fullName evidence="1">Uncharacterized protein</fullName>
    </submittedName>
</protein>
<dbReference type="AlphaFoldDB" id="A0A9P6XLL4"/>
<accession>A0A9P6XLL4</accession>
<reference evidence="1" key="1">
    <citation type="journal article" date="2020" name="Microb. Genom.">
        <title>Genetic diversity of clinical and environmental Mucorales isolates obtained from an investigation of mucormycosis cases among solid organ transplant recipients.</title>
        <authorList>
            <person name="Nguyen M.H."/>
            <person name="Kaul D."/>
            <person name="Muto C."/>
            <person name="Cheng S.J."/>
            <person name="Richter R.A."/>
            <person name="Bruno V.M."/>
            <person name="Liu G."/>
            <person name="Beyhan S."/>
            <person name="Sundermann A.J."/>
            <person name="Mounaud S."/>
            <person name="Pasculle A.W."/>
            <person name="Nierman W.C."/>
            <person name="Driscoll E."/>
            <person name="Cumbie R."/>
            <person name="Clancy C.J."/>
            <person name="Dupont C.L."/>
        </authorList>
    </citation>
    <scope>NUCLEOTIDE SEQUENCE</scope>
    <source>
        <strain evidence="1">GL16</strain>
    </source>
</reference>
<organism evidence="1 2">
    <name type="scientific">Rhizopus oryzae</name>
    <name type="common">Mucormycosis agent</name>
    <name type="synonym">Rhizopus arrhizus var. delemar</name>
    <dbReference type="NCBI Taxonomy" id="64495"/>
    <lineage>
        <taxon>Eukaryota</taxon>
        <taxon>Fungi</taxon>
        <taxon>Fungi incertae sedis</taxon>
        <taxon>Mucoromycota</taxon>
        <taxon>Mucoromycotina</taxon>
        <taxon>Mucoromycetes</taxon>
        <taxon>Mucorales</taxon>
        <taxon>Mucorineae</taxon>
        <taxon>Rhizopodaceae</taxon>
        <taxon>Rhizopus</taxon>
    </lineage>
</organism>
<sequence length="72" mass="8128">MRRIQVQRLEIGGLRLTRVARSVLQQAQQMQAVGAGAMDFQVRPALRQRVLHAPLVRHRRNLAQGHVRVGAV</sequence>
<proteinExistence type="predicted"/>
<comment type="caution">
    <text evidence="1">The sequence shown here is derived from an EMBL/GenBank/DDBJ whole genome shotgun (WGS) entry which is preliminary data.</text>
</comment>
<evidence type="ECO:0000313" key="1">
    <source>
        <dbReference type="EMBL" id="KAG1522965.1"/>
    </source>
</evidence>
<name>A0A9P6XLL4_RHIOR</name>
<gene>
    <name evidence="1" type="ORF">G6F51_014563</name>
</gene>